<keyword evidence="4" id="KW-1185">Reference proteome</keyword>
<name>A0A2I0KMH8_PUNGR</name>
<dbReference type="EMBL" id="PGOL01000524">
    <property type="protein sequence ID" value="PKI69016.1"/>
    <property type="molecule type" value="Genomic_DNA"/>
</dbReference>
<dbReference type="AlphaFoldDB" id="A0A2I0KMH8"/>
<gene>
    <name evidence="3" type="ORF">CRG98_010594</name>
</gene>
<comment type="caution">
    <text evidence="3">The sequence shown here is derived from an EMBL/GenBank/DDBJ whole genome shotgun (WGS) entry which is preliminary data.</text>
</comment>
<sequence length="683" mass="75446">MIPSKSESSDVDTSGNLSSAQLLRDIEAISKALFAHKSAQYAPVISSHVGHQFAGKVLFPNRGLVANPKNDREDMVNKLNRSSSSWNWKKPLKALSHLRERKFSCSFFLHVHNIEALPANFNDFSLTVQFGRKNEVITTRKSQVLKGVAHFNETLMHRCNVYCHRSGPDDSCKYEPKIFLIQASVVGARGLDIGKHWFDLTRVLPLPFEELVGEKSSGKWTTSFKLAGKAKGAILNVSFGYLLTTDALLESSGNVTVSQLIDLACRSNEKQSGTRLAQFNSSGRLSRSGSVPSNLNQATVSLSQLVDGNTCHEVLIPPALELSKSIHLLYKKLDEADLNGSIGSEASTTHIGRSKQIPESDLNPDPVNATEADEDKEIEFEIIEKGVELEVPELKEATSVSQSNDSACNVSEAAMVHVDKISVGDNIAYKDKLKYSMKENMSVDHKYEAAVDDNKNEKQSKCPEELDVKELASEFRELLTSESPGLDALLGVCQDCDNCNYMEVKSSYRVNRLAKRSLSEDDVSESVASDFLDMLENDQLLSGWNSDGDPESPRERLLREFEKEALISGNFLLSLDETGEDAESSSAVPVDSHSGDDSEDHMLASLLEAAEEELDIRSHSLGHGRKDMTQEDLEVKALMREWGFDKETFQNSPRCCSNSGFGSPIELAPEEPDDGIDFLQQKI</sequence>
<feature type="region of interest" description="Disordered" evidence="1">
    <location>
        <begin position="344"/>
        <end position="369"/>
    </location>
</feature>
<accession>A0A2I0KMH8</accession>
<dbReference type="PANTHER" id="PTHR33414">
    <property type="entry name" value="PROTEIN PLASTID MOVEMENT IMPAIRED 1-RELATED 1"/>
    <property type="match status" value="1"/>
</dbReference>
<evidence type="ECO:0000256" key="1">
    <source>
        <dbReference type="SAM" id="MobiDB-lite"/>
    </source>
</evidence>
<organism evidence="3 4">
    <name type="scientific">Punica granatum</name>
    <name type="common">Pomegranate</name>
    <dbReference type="NCBI Taxonomy" id="22663"/>
    <lineage>
        <taxon>Eukaryota</taxon>
        <taxon>Viridiplantae</taxon>
        <taxon>Streptophyta</taxon>
        <taxon>Embryophyta</taxon>
        <taxon>Tracheophyta</taxon>
        <taxon>Spermatophyta</taxon>
        <taxon>Magnoliopsida</taxon>
        <taxon>eudicotyledons</taxon>
        <taxon>Gunneridae</taxon>
        <taxon>Pentapetalae</taxon>
        <taxon>rosids</taxon>
        <taxon>malvids</taxon>
        <taxon>Myrtales</taxon>
        <taxon>Lythraceae</taxon>
        <taxon>Punica</taxon>
    </lineage>
</organism>
<reference evidence="3 4" key="1">
    <citation type="submission" date="2017-11" db="EMBL/GenBank/DDBJ databases">
        <title>De-novo sequencing of pomegranate (Punica granatum L.) genome.</title>
        <authorList>
            <person name="Akparov Z."/>
            <person name="Amiraslanov A."/>
            <person name="Hajiyeva S."/>
            <person name="Abbasov M."/>
            <person name="Kaur K."/>
            <person name="Hamwieh A."/>
            <person name="Solovyev V."/>
            <person name="Salamov A."/>
            <person name="Braich B."/>
            <person name="Kosarev P."/>
            <person name="Mahmoud A."/>
            <person name="Hajiyev E."/>
            <person name="Babayeva S."/>
            <person name="Izzatullayeva V."/>
            <person name="Mammadov A."/>
            <person name="Mammadov A."/>
            <person name="Sharifova S."/>
            <person name="Ojaghi J."/>
            <person name="Eynullazada K."/>
            <person name="Bayramov B."/>
            <person name="Abdulazimova A."/>
            <person name="Shahmuradov I."/>
        </authorList>
    </citation>
    <scope>NUCLEOTIDE SEQUENCE [LARGE SCALE GENOMIC DNA]</scope>
    <source>
        <strain evidence="4">cv. AG2017</strain>
        <tissue evidence="3">Leaf</tissue>
    </source>
</reference>
<protein>
    <recommendedName>
        <fullName evidence="2">C2 NT-type domain-containing protein</fullName>
    </recommendedName>
</protein>
<dbReference type="InterPro" id="IPR039614">
    <property type="entry name" value="PMI1-like"/>
</dbReference>
<dbReference type="STRING" id="22663.A0A2I0KMH8"/>
<feature type="domain" description="C2 NT-type" evidence="2">
    <location>
        <begin position="95"/>
        <end position="243"/>
    </location>
</feature>
<evidence type="ECO:0000313" key="4">
    <source>
        <dbReference type="Proteomes" id="UP000233551"/>
    </source>
</evidence>
<dbReference type="Pfam" id="PF10358">
    <property type="entry name" value="NT-C2"/>
    <property type="match status" value="1"/>
</dbReference>
<dbReference type="PANTHER" id="PTHR33414:SF10">
    <property type="entry name" value="PROTEIN PLASTID MOVEMENT IMPAIRED 1-RELATED 2"/>
    <property type="match status" value="1"/>
</dbReference>
<proteinExistence type="predicted"/>
<evidence type="ECO:0000259" key="2">
    <source>
        <dbReference type="PROSITE" id="PS51840"/>
    </source>
</evidence>
<dbReference type="InterPro" id="IPR019448">
    <property type="entry name" value="NT-C2"/>
</dbReference>
<feature type="region of interest" description="Disordered" evidence="1">
    <location>
        <begin position="578"/>
        <end position="598"/>
    </location>
</feature>
<dbReference type="PROSITE" id="PS51840">
    <property type="entry name" value="C2_NT"/>
    <property type="match status" value="1"/>
</dbReference>
<dbReference type="Proteomes" id="UP000233551">
    <property type="component" value="Unassembled WGS sequence"/>
</dbReference>
<evidence type="ECO:0000313" key="3">
    <source>
        <dbReference type="EMBL" id="PKI69016.1"/>
    </source>
</evidence>